<dbReference type="FunFam" id="3.40.50.620:FF:000003">
    <property type="entry name" value="Leucine--tRNA ligase"/>
    <property type="match status" value="1"/>
</dbReference>
<keyword evidence="5 9" id="KW-0067">ATP-binding</keyword>
<comment type="caution">
    <text evidence="15">The sequence shown here is derived from an EMBL/GenBank/DDBJ whole genome shotgun (WGS) entry which is preliminary data.</text>
</comment>
<name>A0A4R6TQZ2_9GAMM</name>
<evidence type="ECO:0000256" key="3">
    <source>
        <dbReference type="ARBA" id="ARBA00022598"/>
    </source>
</evidence>
<proteinExistence type="inferred from homology"/>
<dbReference type="InterPro" id="IPR014729">
    <property type="entry name" value="Rossmann-like_a/b/a_fold"/>
</dbReference>
<dbReference type="GO" id="GO:0005524">
    <property type="term" value="F:ATP binding"/>
    <property type="evidence" value="ECO:0007669"/>
    <property type="project" value="UniProtKB-UniRule"/>
</dbReference>
<dbReference type="EC" id="6.1.1.4" evidence="9"/>
<dbReference type="CDD" id="cd07958">
    <property type="entry name" value="Anticodon_Ia_Leu_BEm"/>
    <property type="match status" value="1"/>
</dbReference>
<feature type="domain" description="Aminoacyl-tRNA synthetase class Ia" evidence="11">
    <location>
        <begin position="426"/>
        <end position="584"/>
    </location>
</feature>
<feature type="short sequence motif" description="'KMSKS' region" evidence="9">
    <location>
        <begin position="631"/>
        <end position="635"/>
    </location>
</feature>
<evidence type="ECO:0000256" key="8">
    <source>
        <dbReference type="ARBA" id="ARBA00047469"/>
    </source>
</evidence>
<evidence type="ECO:0000256" key="4">
    <source>
        <dbReference type="ARBA" id="ARBA00022741"/>
    </source>
</evidence>
<dbReference type="OrthoDB" id="9810365at2"/>
<dbReference type="PRINTS" id="PR00985">
    <property type="entry name" value="TRNASYNTHLEU"/>
</dbReference>
<feature type="domain" description="Leucyl-tRNA synthetase editing" evidence="14">
    <location>
        <begin position="221"/>
        <end position="412"/>
    </location>
</feature>
<evidence type="ECO:0000259" key="13">
    <source>
        <dbReference type="Pfam" id="PF09334"/>
    </source>
</evidence>
<dbReference type="FunFam" id="3.90.740.10:FF:000012">
    <property type="entry name" value="Leucine--tRNA ligase"/>
    <property type="match status" value="1"/>
</dbReference>
<dbReference type="GO" id="GO:0006429">
    <property type="term" value="P:leucyl-tRNA aminoacylation"/>
    <property type="evidence" value="ECO:0007669"/>
    <property type="project" value="UniProtKB-UniRule"/>
</dbReference>
<dbReference type="FunFam" id="3.10.20.590:FF:000001">
    <property type="entry name" value="Leucine--tRNA ligase"/>
    <property type="match status" value="1"/>
</dbReference>
<dbReference type="GO" id="GO:0005829">
    <property type="term" value="C:cytosol"/>
    <property type="evidence" value="ECO:0007669"/>
    <property type="project" value="TreeGrafter"/>
</dbReference>
<dbReference type="InterPro" id="IPR013155">
    <property type="entry name" value="M/V/L/I-tRNA-synth_anticd-bd"/>
</dbReference>
<evidence type="ECO:0000259" key="12">
    <source>
        <dbReference type="Pfam" id="PF08264"/>
    </source>
</evidence>
<evidence type="ECO:0000259" key="14">
    <source>
        <dbReference type="Pfam" id="PF13603"/>
    </source>
</evidence>
<comment type="similarity">
    <text evidence="1 9 10">Belongs to the class-I aminoacyl-tRNA synthetase family.</text>
</comment>
<dbReference type="Gene3D" id="2.20.28.290">
    <property type="match status" value="1"/>
</dbReference>
<dbReference type="FunFam" id="1.10.730.10:FF:000011">
    <property type="entry name" value="Leucine--tRNA ligase chloroplastic/mitochondrial"/>
    <property type="match status" value="1"/>
</dbReference>
<dbReference type="Pfam" id="PF13603">
    <property type="entry name" value="tRNA-synt_1_2"/>
    <property type="match status" value="1"/>
</dbReference>
<evidence type="ECO:0000256" key="10">
    <source>
        <dbReference type="RuleBase" id="RU363035"/>
    </source>
</evidence>
<dbReference type="Proteomes" id="UP000294575">
    <property type="component" value="Unassembled WGS sequence"/>
</dbReference>
<dbReference type="Pfam" id="PF08264">
    <property type="entry name" value="Anticodon_1"/>
    <property type="match status" value="1"/>
</dbReference>
<keyword evidence="3 9" id="KW-0436">Ligase</keyword>
<dbReference type="Gene3D" id="1.10.730.10">
    <property type="entry name" value="Isoleucyl-tRNA Synthetase, Domain 1"/>
    <property type="match status" value="1"/>
</dbReference>
<dbReference type="FunFam" id="3.40.50.620:FF:000124">
    <property type="entry name" value="Leucine--tRNA ligase"/>
    <property type="match status" value="1"/>
</dbReference>
<dbReference type="NCBIfam" id="TIGR00396">
    <property type="entry name" value="leuS_bact"/>
    <property type="match status" value="1"/>
</dbReference>
<keyword evidence="4 9" id="KW-0547">Nucleotide-binding</keyword>
<dbReference type="InterPro" id="IPR002302">
    <property type="entry name" value="Leu-tRNA-ligase"/>
</dbReference>
<dbReference type="PROSITE" id="PS00178">
    <property type="entry name" value="AA_TRNA_LIGASE_I"/>
    <property type="match status" value="1"/>
</dbReference>
<dbReference type="EMBL" id="SNYK01000016">
    <property type="protein sequence ID" value="TDQ35381.1"/>
    <property type="molecule type" value="Genomic_DNA"/>
</dbReference>
<keyword evidence="7 9" id="KW-0030">Aminoacyl-tRNA synthetase</keyword>
<dbReference type="SUPFAM" id="SSF52374">
    <property type="entry name" value="Nucleotidylyl transferase"/>
    <property type="match status" value="1"/>
</dbReference>
<keyword evidence="6 9" id="KW-0648">Protein biosynthesis</keyword>
<keyword evidence="16" id="KW-1185">Reference proteome</keyword>
<accession>A0A4R6TQZ2</accession>
<comment type="catalytic activity">
    <reaction evidence="8 9">
        <text>tRNA(Leu) + L-leucine + ATP = L-leucyl-tRNA(Leu) + AMP + diphosphate</text>
        <dbReference type="Rhea" id="RHEA:11688"/>
        <dbReference type="Rhea" id="RHEA-COMP:9613"/>
        <dbReference type="Rhea" id="RHEA-COMP:9622"/>
        <dbReference type="ChEBI" id="CHEBI:30616"/>
        <dbReference type="ChEBI" id="CHEBI:33019"/>
        <dbReference type="ChEBI" id="CHEBI:57427"/>
        <dbReference type="ChEBI" id="CHEBI:78442"/>
        <dbReference type="ChEBI" id="CHEBI:78494"/>
        <dbReference type="ChEBI" id="CHEBI:456215"/>
        <dbReference type="EC" id="6.1.1.4"/>
    </reaction>
</comment>
<dbReference type="Gene3D" id="3.40.50.620">
    <property type="entry name" value="HUPs"/>
    <property type="match status" value="2"/>
</dbReference>
<dbReference type="GO" id="GO:0002161">
    <property type="term" value="F:aminoacyl-tRNA deacylase activity"/>
    <property type="evidence" value="ECO:0007669"/>
    <property type="project" value="InterPro"/>
</dbReference>
<dbReference type="RefSeq" id="WP_101495628.1">
    <property type="nucleotide sequence ID" value="NZ_LNJZ01000002.1"/>
</dbReference>
<dbReference type="AlphaFoldDB" id="A0A4R6TQZ2"/>
<dbReference type="FunFam" id="2.20.28.290:FF:000001">
    <property type="entry name" value="Leucine--tRNA ligase"/>
    <property type="match status" value="1"/>
</dbReference>
<dbReference type="InterPro" id="IPR009008">
    <property type="entry name" value="Val/Leu/Ile-tRNA-synth_edit"/>
</dbReference>
<dbReference type="Pfam" id="PF00133">
    <property type="entry name" value="tRNA-synt_1"/>
    <property type="match status" value="2"/>
</dbReference>
<dbReference type="Pfam" id="PF09334">
    <property type="entry name" value="tRNA-synt_1g"/>
    <property type="match status" value="1"/>
</dbReference>
<evidence type="ECO:0000256" key="1">
    <source>
        <dbReference type="ARBA" id="ARBA00005594"/>
    </source>
</evidence>
<dbReference type="GO" id="GO:0004823">
    <property type="term" value="F:leucine-tRNA ligase activity"/>
    <property type="evidence" value="ECO:0007669"/>
    <property type="project" value="UniProtKB-UniRule"/>
</dbReference>
<evidence type="ECO:0000259" key="11">
    <source>
        <dbReference type="Pfam" id="PF00133"/>
    </source>
</evidence>
<dbReference type="InterPro" id="IPR009080">
    <property type="entry name" value="tRNAsynth_Ia_anticodon-bd"/>
</dbReference>
<feature type="binding site" evidence="9">
    <location>
        <position position="634"/>
    </location>
    <ligand>
        <name>ATP</name>
        <dbReference type="ChEBI" id="CHEBI:30616"/>
    </ligand>
</feature>
<sequence>MHEQYQPGAVESQAQEFWAQNKSFEVKEDSSKEPFYCLSMFPYPSGRLHMGHVRNYTIGDVISRYQRMLGKNVMQPMGWDAFGMPAENAAIQNKVAPAAWTYQNIDYMKKQFNQLGLALDWSRELATCKPDYYRWEQWLFTRLYQKGIIYQKKGTVNWDPVDNTVLANEQVIEGRGWRSGALVEKREIPMYYFKITAYAEELLADLDKLDGWPEQVKTMQRNWIGKSFGADIVFDYDKDSVGIDGQLKVYSTRPDTLMGATYVAVAAEHPLAQRAAESSPEVAAFIKECQTASTAEADMATMEKKGLATGQFVIHPLTGEKLAVYVANYVLWGYGEGAVMAVPAHDERDFEFANQYGLPIKQVYRSTDDSLPFNDKEWQDWYADKDNVLTVNSGTYDNQPFQAAFDAIVADLEAKAHGKRKTQFRLRDWGISRQRYWGCPIPIIHCPGCGDVPVPEDQLPVVLPENVIPDGSGNPLAKMPEFYECQCPKCGADARRETDTMDTFVESSWYYARYASAKLDTGLVDKQAADYWLPVNQYIGGIEHAILHLLYARFFHKLMRDEGLIGSDEPFTNLLTQGMVVADTFYRMQPNGGRLWFNPEEVEVELDAKGKALGATLKADGQPVQIGGTEKMSKSKNNGVDPQVMIDQYGADTCRLFMMFAAPPEMSLEWSDSGIEGASRFLRRVWRLAHKHVSAGPVNRVAPDNLSAEQKELRRGIHAAIEHASRDISQHHKFNTAIAQVMTLMNTLEKAPTETDLDRSLLQEGLESVCLLLSPIAPHISHVIWQQLGHNTPIIDEQWPVADAAALVQDSLQLVVQVNGKLRGHIEVPASASREEVEASARSNENVLRHIEGQTIRKVIVVPGKLVNIVAN</sequence>
<dbReference type="InterPro" id="IPR002300">
    <property type="entry name" value="aa-tRNA-synth_Ia"/>
</dbReference>
<dbReference type="CDD" id="cd00812">
    <property type="entry name" value="LeuRS_core"/>
    <property type="match status" value="1"/>
</dbReference>
<dbReference type="PANTHER" id="PTHR43740">
    <property type="entry name" value="LEUCYL-TRNA SYNTHETASE"/>
    <property type="match status" value="1"/>
</dbReference>
<dbReference type="InterPro" id="IPR025709">
    <property type="entry name" value="Leu_tRNA-synth_edit"/>
</dbReference>
<evidence type="ECO:0000256" key="5">
    <source>
        <dbReference type="ARBA" id="ARBA00022840"/>
    </source>
</evidence>
<dbReference type="HAMAP" id="MF_00049_B">
    <property type="entry name" value="Leu_tRNA_synth_B"/>
    <property type="match status" value="1"/>
</dbReference>
<evidence type="ECO:0000256" key="2">
    <source>
        <dbReference type="ARBA" id="ARBA00022490"/>
    </source>
</evidence>
<feature type="domain" description="Methionyl/Valyl/Leucyl/Isoleucyl-tRNA synthetase anticodon-binding" evidence="12">
    <location>
        <begin position="711"/>
        <end position="836"/>
    </location>
</feature>
<evidence type="ECO:0000256" key="9">
    <source>
        <dbReference type="HAMAP-Rule" id="MF_00049"/>
    </source>
</evidence>
<evidence type="ECO:0000256" key="7">
    <source>
        <dbReference type="ARBA" id="ARBA00023146"/>
    </source>
</evidence>
<evidence type="ECO:0000256" key="6">
    <source>
        <dbReference type="ARBA" id="ARBA00022917"/>
    </source>
</evidence>
<dbReference type="InterPro" id="IPR001412">
    <property type="entry name" value="aa-tRNA-synth_I_CS"/>
</dbReference>
<dbReference type="SUPFAM" id="SSF50677">
    <property type="entry name" value="ValRS/IleRS/LeuRS editing domain"/>
    <property type="match status" value="1"/>
</dbReference>
<dbReference type="PANTHER" id="PTHR43740:SF2">
    <property type="entry name" value="LEUCINE--TRNA LIGASE, MITOCHONDRIAL"/>
    <property type="match status" value="1"/>
</dbReference>
<feature type="domain" description="Methionyl/Leucyl tRNA synthetase" evidence="13">
    <location>
        <begin position="39"/>
        <end position="171"/>
    </location>
</feature>
<protein>
    <recommendedName>
        <fullName evidence="9">Leucine--tRNA ligase</fullName>
        <ecNumber evidence="9">6.1.1.4</ecNumber>
    </recommendedName>
    <alternativeName>
        <fullName evidence="9">Leucyl-tRNA synthetase</fullName>
        <shortName evidence="9">LeuRS</shortName>
    </alternativeName>
</protein>
<comment type="subcellular location">
    <subcellularLocation>
        <location evidence="9">Cytoplasm</location>
    </subcellularLocation>
</comment>
<evidence type="ECO:0000313" key="16">
    <source>
        <dbReference type="Proteomes" id="UP000294575"/>
    </source>
</evidence>
<gene>
    <name evidence="9" type="primary">leuS</name>
    <name evidence="15" type="ORF">DFQ45_11671</name>
</gene>
<feature type="domain" description="Aminoacyl-tRNA synthetase class Ia" evidence="11">
    <location>
        <begin position="630"/>
        <end position="665"/>
    </location>
</feature>
<keyword evidence="2 9" id="KW-0963">Cytoplasm</keyword>
<dbReference type="InterPro" id="IPR015413">
    <property type="entry name" value="Methionyl/Leucyl_tRNA_Synth"/>
</dbReference>
<reference evidence="15 16" key="1">
    <citation type="submission" date="2019-03" db="EMBL/GenBank/DDBJ databases">
        <title>Genomic Encyclopedia of Type Strains, Phase IV (KMG-IV): sequencing the most valuable type-strain genomes for metagenomic binning, comparative biology and taxonomic classification.</title>
        <authorList>
            <person name="Goeker M."/>
        </authorList>
    </citation>
    <scope>NUCLEOTIDE SEQUENCE [LARGE SCALE GENOMIC DNA]</scope>
    <source>
        <strain evidence="15 16">DSM 28679</strain>
    </source>
</reference>
<organism evidence="15 16">
    <name type="scientific">Thiopseudomonas denitrificans</name>
    <dbReference type="NCBI Taxonomy" id="1501432"/>
    <lineage>
        <taxon>Bacteria</taxon>
        <taxon>Pseudomonadati</taxon>
        <taxon>Pseudomonadota</taxon>
        <taxon>Gammaproteobacteria</taxon>
        <taxon>Pseudomonadales</taxon>
        <taxon>Pseudomonadaceae</taxon>
        <taxon>Thiopseudomonas</taxon>
    </lineage>
</organism>
<evidence type="ECO:0000313" key="15">
    <source>
        <dbReference type="EMBL" id="TDQ35381.1"/>
    </source>
</evidence>
<feature type="short sequence motif" description="'HIGH' region" evidence="9">
    <location>
        <begin position="42"/>
        <end position="52"/>
    </location>
</feature>
<dbReference type="Gene3D" id="3.10.20.590">
    <property type="match status" value="1"/>
</dbReference>
<dbReference type="SUPFAM" id="SSF47323">
    <property type="entry name" value="Anticodon-binding domain of a subclass of class I aminoacyl-tRNA synthetases"/>
    <property type="match status" value="1"/>
</dbReference>